<evidence type="ECO:0000313" key="2">
    <source>
        <dbReference type="Proteomes" id="UP000789831"/>
    </source>
</evidence>
<dbReference type="AlphaFoldDB" id="A0A9N9FHQ3"/>
<accession>A0A9N9FHQ3</accession>
<gene>
    <name evidence="1" type="ORF">AGERDE_LOCUS5999</name>
</gene>
<organism evidence="1 2">
    <name type="scientific">Ambispora gerdemannii</name>
    <dbReference type="NCBI Taxonomy" id="144530"/>
    <lineage>
        <taxon>Eukaryota</taxon>
        <taxon>Fungi</taxon>
        <taxon>Fungi incertae sedis</taxon>
        <taxon>Mucoromycota</taxon>
        <taxon>Glomeromycotina</taxon>
        <taxon>Glomeromycetes</taxon>
        <taxon>Archaeosporales</taxon>
        <taxon>Ambisporaceae</taxon>
        <taxon>Ambispora</taxon>
    </lineage>
</organism>
<keyword evidence="2" id="KW-1185">Reference proteome</keyword>
<dbReference type="EMBL" id="CAJVPL010000879">
    <property type="protein sequence ID" value="CAG8537087.1"/>
    <property type="molecule type" value="Genomic_DNA"/>
</dbReference>
<dbReference type="Proteomes" id="UP000789831">
    <property type="component" value="Unassembled WGS sequence"/>
</dbReference>
<proteinExistence type="predicted"/>
<comment type="caution">
    <text evidence="1">The sequence shown here is derived from an EMBL/GenBank/DDBJ whole genome shotgun (WGS) entry which is preliminary data.</text>
</comment>
<name>A0A9N9FHQ3_9GLOM</name>
<evidence type="ECO:0000313" key="1">
    <source>
        <dbReference type="EMBL" id="CAG8537087.1"/>
    </source>
</evidence>
<dbReference type="OrthoDB" id="2409922at2759"/>
<sequence>MKLLPFILDNYIIKTDEKINKFNVKVYCKSCVKVLGEAEAHLKKCVHFATETTSEQRKEIYNLVETNISPVQLGKRKEIAISTNETISTTSRSSASKILIRNSSYGPMDNYIV</sequence>
<protein>
    <submittedName>
        <fullName evidence="1">4751_t:CDS:1</fullName>
    </submittedName>
</protein>
<reference evidence="1" key="1">
    <citation type="submission" date="2021-06" db="EMBL/GenBank/DDBJ databases">
        <authorList>
            <person name="Kallberg Y."/>
            <person name="Tangrot J."/>
            <person name="Rosling A."/>
        </authorList>
    </citation>
    <scope>NUCLEOTIDE SEQUENCE</scope>
    <source>
        <strain evidence="1">MT106</strain>
    </source>
</reference>